<organism evidence="1">
    <name type="scientific">Spodoptera frugiperda</name>
    <name type="common">Fall armyworm</name>
    <dbReference type="NCBI Taxonomy" id="7108"/>
    <lineage>
        <taxon>Eukaryota</taxon>
        <taxon>Metazoa</taxon>
        <taxon>Ecdysozoa</taxon>
        <taxon>Arthropoda</taxon>
        <taxon>Hexapoda</taxon>
        <taxon>Insecta</taxon>
        <taxon>Pterygota</taxon>
        <taxon>Neoptera</taxon>
        <taxon>Endopterygota</taxon>
        <taxon>Lepidoptera</taxon>
        <taxon>Glossata</taxon>
        <taxon>Ditrysia</taxon>
        <taxon>Noctuoidea</taxon>
        <taxon>Noctuidae</taxon>
        <taxon>Amphipyrinae</taxon>
        <taxon>Spodoptera</taxon>
    </lineage>
</organism>
<dbReference type="EMBL" id="ODYU01000889">
    <property type="protein sequence ID" value="SOQ36325.1"/>
    <property type="molecule type" value="Genomic_DNA"/>
</dbReference>
<sequence>MVDDIVTAMLRHEWAGSTGVIPRPSRKPTETTFALWLEAYRRCSNRGEARVSVRLLLTKNHPVPTPAFRTGAPTIIYPCSKFHPNPSIGRVVASATAGQGVSGSGKVLLGFLRFFENFSVVARSLVLCPKTLRASGIAWRSPATVSAGLRTGSKGSSPPDQNQTRAYGASRLARALKSQITTDGAQNKVRIKMALSTGLSIRKSVQRILYSIVKVWESHASALLGRFDRSDTTAEQKTDVKQRLRCVRGQSSNDLTGEAGGSIRLLLTKNHPVPTPAFRAGATFYFYHDN</sequence>
<dbReference type="AlphaFoldDB" id="A0A2H1V641"/>
<protein>
    <submittedName>
        <fullName evidence="1">SFRICE_023612</fullName>
    </submittedName>
</protein>
<gene>
    <name evidence="1" type="ORF">SFRICE_023612</name>
</gene>
<proteinExistence type="predicted"/>
<reference evidence="1" key="1">
    <citation type="submission" date="2016-07" db="EMBL/GenBank/DDBJ databases">
        <authorList>
            <person name="Bretaudeau A."/>
        </authorList>
    </citation>
    <scope>NUCLEOTIDE SEQUENCE</scope>
    <source>
        <strain evidence="1">Rice</strain>
        <tissue evidence="1">Whole body</tissue>
    </source>
</reference>
<accession>A0A2H1V641</accession>
<name>A0A2H1V641_SPOFR</name>
<evidence type="ECO:0000313" key="1">
    <source>
        <dbReference type="EMBL" id="SOQ36325.1"/>
    </source>
</evidence>